<feature type="domain" description="Pyrrolo-quinoline quinone repeat" evidence="2">
    <location>
        <begin position="77"/>
        <end position="205"/>
    </location>
</feature>
<evidence type="ECO:0000313" key="4">
    <source>
        <dbReference type="Proteomes" id="UP000279562"/>
    </source>
</evidence>
<feature type="chain" id="PRO_5018269446" description="Pyrrolo-quinoline quinone repeat domain-containing protein" evidence="1">
    <location>
        <begin position="20"/>
        <end position="517"/>
    </location>
</feature>
<dbReference type="PANTHER" id="PTHR34512:SF30">
    <property type="entry name" value="OUTER MEMBRANE PROTEIN ASSEMBLY FACTOR BAMB"/>
    <property type="match status" value="1"/>
</dbReference>
<keyword evidence="1" id="KW-0732">Signal</keyword>
<evidence type="ECO:0000313" key="3">
    <source>
        <dbReference type="EMBL" id="RRD92845.1"/>
    </source>
</evidence>
<comment type="caution">
    <text evidence="3">The sequence shown here is derived from an EMBL/GenBank/DDBJ whole genome shotgun (WGS) entry which is preliminary data.</text>
</comment>
<dbReference type="Proteomes" id="UP000279562">
    <property type="component" value="Unassembled WGS sequence"/>
</dbReference>
<dbReference type="InterPro" id="IPR002372">
    <property type="entry name" value="PQQ_rpt_dom"/>
</dbReference>
<dbReference type="AlphaFoldDB" id="A0A3P2ADI7"/>
<dbReference type="RefSeq" id="WP_125238418.1">
    <property type="nucleotide sequence ID" value="NZ_JBGXLZ010000182.1"/>
</dbReference>
<dbReference type="EMBL" id="RQYF01000006">
    <property type="protein sequence ID" value="RRD92845.1"/>
    <property type="molecule type" value="Genomic_DNA"/>
</dbReference>
<proteinExistence type="predicted"/>
<dbReference type="InterPro" id="IPR011047">
    <property type="entry name" value="Quinoprotein_ADH-like_sf"/>
</dbReference>
<dbReference type="Gene3D" id="2.130.10.10">
    <property type="entry name" value="YVTN repeat-like/Quinoprotein amine dehydrogenase"/>
    <property type="match status" value="1"/>
</dbReference>
<name>A0A3P2ADI7_9BACE</name>
<keyword evidence="4" id="KW-1185">Reference proteome</keyword>
<dbReference type="Pfam" id="PF13360">
    <property type="entry name" value="PQQ_2"/>
    <property type="match status" value="1"/>
</dbReference>
<evidence type="ECO:0000256" key="1">
    <source>
        <dbReference type="SAM" id="SignalP"/>
    </source>
</evidence>
<dbReference type="PANTHER" id="PTHR34512">
    <property type="entry name" value="CELL SURFACE PROTEIN"/>
    <property type="match status" value="1"/>
</dbReference>
<organism evidence="3 4">
    <name type="scientific">Prevotella heparinolytica</name>
    <dbReference type="NCBI Taxonomy" id="28113"/>
    <lineage>
        <taxon>Bacteria</taxon>
        <taxon>Pseudomonadati</taxon>
        <taxon>Bacteroidota</taxon>
        <taxon>Bacteroidia</taxon>
        <taxon>Bacteroidales</taxon>
        <taxon>Bacteroidaceae</taxon>
        <taxon>Bacteroides</taxon>
    </lineage>
</organism>
<protein>
    <recommendedName>
        <fullName evidence="2">Pyrrolo-quinoline quinone repeat domain-containing protein</fullName>
    </recommendedName>
</protein>
<gene>
    <name evidence="3" type="ORF">EII33_02680</name>
</gene>
<accession>A0A3P2ADI7</accession>
<dbReference type="InterPro" id="IPR015943">
    <property type="entry name" value="WD40/YVTN_repeat-like_dom_sf"/>
</dbReference>
<dbReference type="SUPFAM" id="SSF50998">
    <property type="entry name" value="Quinoprotein alcohol dehydrogenase-like"/>
    <property type="match status" value="1"/>
</dbReference>
<reference evidence="3 4" key="1">
    <citation type="submission" date="2018-11" db="EMBL/GenBank/DDBJ databases">
        <title>Genomes From Bacteria Associated with the Canine Oral Cavity: a Test Case for Automated Genome-Based Taxonomic Assignment.</title>
        <authorList>
            <person name="Coil D.A."/>
            <person name="Jospin G."/>
            <person name="Darling A.E."/>
            <person name="Wallis C."/>
            <person name="Davis I.J."/>
            <person name="Harris S."/>
            <person name="Eisen J.A."/>
            <person name="Holcombe L.J."/>
            <person name="O'Flynn C."/>
        </authorList>
    </citation>
    <scope>NUCLEOTIDE SEQUENCE [LARGE SCALE GENOMIC DNA]</scope>
    <source>
        <strain evidence="3 4">OH1047_COT-310</strain>
    </source>
</reference>
<evidence type="ECO:0000259" key="2">
    <source>
        <dbReference type="Pfam" id="PF13360"/>
    </source>
</evidence>
<sequence>MKTRFLLPLLCFVSASMFAQVQPDTVSIGTKADGTELRAIAYPLPQRAETFSMSKEGDYLCINFRETTKSGKYLQNKGEIGFYDLNRQELLWKSPINYLSTATRCLSQGVLINRNGKVWLLNKEDGTKRWETKLHPIYIDDSLGLMLGYQSATSNKLCAIDLNSGNELWQTKMPHQYGWSRIEELADGRRLIVADELHRLNFRTGEMETFPGSPGAYDTKAAILQGLAAVAMGTMGAAVSGGNMYYAYVPVANNTITSLSSNILQHEGRYYWADREQIACIDSTMNLVWKREFPDVKAGRSILFVQDDKLYMLSYGYGLRANGSRKKYGRPFIACYDLQEGTEHFFNKLSMKKDIVEDALHTKDALYMLFDDGLAYQELTDSVVNITPWDTDRNGHLYAMRPDTLYAANNDCTAFTPLYFDGQYCPVYNDKGTLYEIDKELNISRTYHLSEVYPIRIRLRDYLCIGFNNKYHFIHRIGMPVARMPLSLRKGEAIGNKLLMLTQENRLLFLDMNEAVR</sequence>
<feature type="signal peptide" evidence="1">
    <location>
        <begin position="1"/>
        <end position="19"/>
    </location>
</feature>